<reference evidence="2" key="1">
    <citation type="submission" date="2014-05" db="EMBL/GenBank/DDBJ databases">
        <authorList>
            <person name="Chronopoulou M."/>
        </authorList>
    </citation>
    <scope>NUCLEOTIDE SEQUENCE</scope>
    <source>
        <tissue evidence="2">Whole organism</tissue>
    </source>
</reference>
<organism evidence="2">
    <name type="scientific">Lepeophtheirus salmonis</name>
    <name type="common">Salmon louse</name>
    <name type="synonym">Caligus salmonis</name>
    <dbReference type="NCBI Taxonomy" id="72036"/>
    <lineage>
        <taxon>Eukaryota</taxon>
        <taxon>Metazoa</taxon>
        <taxon>Ecdysozoa</taxon>
        <taxon>Arthropoda</taxon>
        <taxon>Crustacea</taxon>
        <taxon>Multicrustacea</taxon>
        <taxon>Hexanauplia</taxon>
        <taxon>Copepoda</taxon>
        <taxon>Siphonostomatoida</taxon>
        <taxon>Caligidae</taxon>
        <taxon>Lepeophtheirus</taxon>
    </lineage>
</organism>
<sequence length="351" mass="39309">MFFINCLFLLPLLVLLGEVPSVHPQKPSVMSLSLIKEQISEIMIICEERAKTCLCANGQTLESEYFFPGIFGCSPISCECPNGLTINNLDTIEVEEDLTQEDFGRMMSLGSFMGAWSRIGRMFEGFCDGEAPSSCSCENGGEITIFHKKTSQLISCKPRICQCTNGSAKEVPDTMKYSFLSQMEKICDLKECSCTSKNSSSVLKPPFNSLSAYMDCTPNECACTDGSKKVIPTFPDMENNLIESIEDLSRKRLRIFSNLCDGEAPDFCKCIKRSEVITSFGDKKELRKCYPSSCTCSDGSVKPAPKRRGSFGRIIRDMDLKYGDAEMNKLIKFYRGRYNKDVNQDSKSNRR</sequence>
<proteinExistence type="predicted"/>
<feature type="chain" id="PRO_5005487388" evidence="1">
    <location>
        <begin position="25"/>
        <end position="351"/>
    </location>
</feature>
<keyword evidence="1" id="KW-0732">Signal</keyword>
<feature type="signal peptide" evidence="1">
    <location>
        <begin position="1"/>
        <end position="24"/>
    </location>
</feature>
<dbReference type="AlphaFoldDB" id="A0A0K2T165"/>
<name>A0A0K2T165_LEPSM</name>
<evidence type="ECO:0000256" key="1">
    <source>
        <dbReference type="SAM" id="SignalP"/>
    </source>
</evidence>
<dbReference type="EMBL" id="HACA01002407">
    <property type="protein sequence ID" value="CDW19768.1"/>
    <property type="molecule type" value="Transcribed_RNA"/>
</dbReference>
<evidence type="ECO:0000313" key="2">
    <source>
        <dbReference type="EMBL" id="CDW19768.1"/>
    </source>
</evidence>
<protein>
    <submittedName>
        <fullName evidence="2">Uncharacterized protein</fullName>
    </submittedName>
</protein>
<accession>A0A0K2T165</accession>